<protein>
    <recommendedName>
        <fullName evidence="2">WSC domain-containing protein</fullName>
    </recommendedName>
</protein>
<dbReference type="Pfam" id="PF01822">
    <property type="entry name" value="WSC"/>
    <property type="match status" value="1"/>
</dbReference>
<organism evidence="3 4">
    <name type="scientific">Fusarium sarcochroum</name>
    <dbReference type="NCBI Taxonomy" id="1208366"/>
    <lineage>
        <taxon>Eukaryota</taxon>
        <taxon>Fungi</taxon>
        <taxon>Dikarya</taxon>
        <taxon>Ascomycota</taxon>
        <taxon>Pezizomycotina</taxon>
        <taxon>Sordariomycetes</taxon>
        <taxon>Hypocreomycetidae</taxon>
        <taxon>Hypocreales</taxon>
        <taxon>Nectriaceae</taxon>
        <taxon>Fusarium</taxon>
        <taxon>Fusarium lateritium species complex</taxon>
    </lineage>
</organism>
<dbReference type="AlphaFoldDB" id="A0A8H4U3J8"/>
<name>A0A8H4U3J8_9HYPO</name>
<reference evidence="3" key="2">
    <citation type="submission" date="2020-05" db="EMBL/GenBank/DDBJ databases">
        <authorList>
            <person name="Kim H.-S."/>
            <person name="Proctor R.H."/>
            <person name="Brown D.W."/>
        </authorList>
    </citation>
    <scope>NUCLEOTIDE SEQUENCE</scope>
    <source>
        <strain evidence="3">NRRL 20472</strain>
    </source>
</reference>
<sequence>MRYTEILALAMGNVAAAQFATTRFANTTTSDMTTEVGTDTSVTIGSDTVVTSGTDTFTLSNTETETETETGTATTGTDMTTTTGTETATATATGDLNGFNFLGCYSSDNGFPGFSQVYSSEDNDPQECTAACVGSNFAGLYDNSCYCGNELDASAAPAGSCDIVCPGDDNEICGGLDDSTRMMRRQVAVNVLLSIYIAADVDIGGETNTVSVTDFVTETLPPITTTATRTVTDDGVTTTATVTTVLPAVPTNIIIICYGNYCAPQIHCPTCSKWQIVCDNGLCAPRECPDDEEYWYKLKICVSGSCHYANYQGEECNQRIVCHGSECQRDQHYAVDYQRKFICEKKSERYYFEECRDDCYSYNECHGSNCTVVAPPTHPVPCPPPKPVHPNSPPVVVPEHPQKPGKPVHPTPEHPQKPGKPVHPTPEHPQKPGKP</sequence>
<gene>
    <name evidence="3" type="ORF">FSARC_3872</name>
</gene>
<dbReference type="SMART" id="SM00321">
    <property type="entry name" value="WSC"/>
    <property type="match status" value="1"/>
</dbReference>
<dbReference type="Proteomes" id="UP000622797">
    <property type="component" value="Unassembled WGS sequence"/>
</dbReference>
<feature type="region of interest" description="Disordered" evidence="1">
    <location>
        <begin position="61"/>
        <end position="82"/>
    </location>
</feature>
<evidence type="ECO:0000259" key="2">
    <source>
        <dbReference type="PROSITE" id="PS51212"/>
    </source>
</evidence>
<feature type="domain" description="WSC" evidence="2">
    <location>
        <begin position="98"/>
        <end position="188"/>
    </location>
</feature>
<dbReference type="OrthoDB" id="2019572at2759"/>
<evidence type="ECO:0000256" key="1">
    <source>
        <dbReference type="SAM" id="MobiDB-lite"/>
    </source>
</evidence>
<feature type="non-terminal residue" evidence="3">
    <location>
        <position position="435"/>
    </location>
</feature>
<dbReference type="PROSITE" id="PS51212">
    <property type="entry name" value="WSC"/>
    <property type="match status" value="1"/>
</dbReference>
<evidence type="ECO:0000313" key="3">
    <source>
        <dbReference type="EMBL" id="KAF4968843.1"/>
    </source>
</evidence>
<dbReference type="InterPro" id="IPR002889">
    <property type="entry name" value="WSC_carb-bd"/>
</dbReference>
<feature type="compositionally biased region" description="Basic and acidic residues" evidence="1">
    <location>
        <begin position="425"/>
        <end position="435"/>
    </location>
</feature>
<proteinExistence type="predicted"/>
<dbReference type="EMBL" id="JABEXW010000186">
    <property type="protein sequence ID" value="KAF4968843.1"/>
    <property type="molecule type" value="Genomic_DNA"/>
</dbReference>
<feature type="region of interest" description="Disordered" evidence="1">
    <location>
        <begin position="384"/>
        <end position="435"/>
    </location>
</feature>
<comment type="caution">
    <text evidence="3">The sequence shown here is derived from an EMBL/GenBank/DDBJ whole genome shotgun (WGS) entry which is preliminary data.</text>
</comment>
<keyword evidence="4" id="KW-1185">Reference proteome</keyword>
<accession>A0A8H4U3J8</accession>
<reference evidence="3" key="1">
    <citation type="journal article" date="2020" name="BMC Genomics">
        <title>Correction to: Identification and distribution of gene clusters required for synthesis of sphingolipid metabolism inhibitors in diverse species of the filamentous fungus Fusarium.</title>
        <authorList>
            <person name="Kim H.S."/>
            <person name="Lohmar J.M."/>
            <person name="Busman M."/>
            <person name="Brown D.W."/>
            <person name="Naumann T.A."/>
            <person name="Divon H.H."/>
            <person name="Lysoe E."/>
            <person name="Uhlig S."/>
            <person name="Proctor R.H."/>
        </authorList>
    </citation>
    <scope>NUCLEOTIDE SEQUENCE</scope>
    <source>
        <strain evidence="3">NRRL 20472</strain>
    </source>
</reference>
<feature type="compositionally biased region" description="Low complexity" evidence="1">
    <location>
        <begin position="69"/>
        <end position="82"/>
    </location>
</feature>
<evidence type="ECO:0000313" key="4">
    <source>
        <dbReference type="Proteomes" id="UP000622797"/>
    </source>
</evidence>
<feature type="compositionally biased region" description="Pro residues" evidence="1">
    <location>
        <begin position="384"/>
        <end position="396"/>
    </location>
</feature>